<evidence type="ECO:0000256" key="1">
    <source>
        <dbReference type="SAM" id="Phobius"/>
    </source>
</evidence>
<dbReference type="RefSeq" id="WP_148951109.1">
    <property type="nucleotide sequence ID" value="NZ_VTES01000015.1"/>
</dbReference>
<proteinExistence type="predicted"/>
<feature type="transmembrane region" description="Helical" evidence="1">
    <location>
        <begin position="216"/>
        <end position="233"/>
    </location>
</feature>
<evidence type="ECO:0000313" key="2">
    <source>
        <dbReference type="EMBL" id="TYS55746.1"/>
    </source>
</evidence>
<accession>A0A5D4S1P0</accession>
<organism evidence="2 3">
    <name type="scientific">Bacillus infantis</name>
    <dbReference type="NCBI Taxonomy" id="324767"/>
    <lineage>
        <taxon>Bacteria</taxon>
        <taxon>Bacillati</taxon>
        <taxon>Bacillota</taxon>
        <taxon>Bacilli</taxon>
        <taxon>Bacillales</taxon>
        <taxon>Bacillaceae</taxon>
        <taxon>Bacillus</taxon>
    </lineage>
</organism>
<feature type="transmembrane region" description="Helical" evidence="1">
    <location>
        <begin position="193"/>
        <end position="210"/>
    </location>
</feature>
<dbReference type="Proteomes" id="UP000323732">
    <property type="component" value="Unassembled WGS sequence"/>
</dbReference>
<reference evidence="2 3" key="1">
    <citation type="submission" date="2019-08" db="EMBL/GenBank/DDBJ databases">
        <title>Bacillus genomes from the desert of Cuatro Cienegas, Coahuila.</title>
        <authorList>
            <person name="Olmedo-Alvarez G."/>
        </authorList>
    </citation>
    <scope>NUCLEOTIDE SEQUENCE [LARGE SCALE GENOMIC DNA]</scope>
    <source>
        <strain evidence="2 3">CH37_1T</strain>
    </source>
</reference>
<dbReference type="AlphaFoldDB" id="A0A5D4S1P0"/>
<feature type="transmembrane region" description="Helical" evidence="1">
    <location>
        <begin position="12"/>
        <end position="29"/>
    </location>
</feature>
<evidence type="ECO:0000313" key="3">
    <source>
        <dbReference type="Proteomes" id="UP000323732"/>
    </source>
</evidence>
<comment type="caution">
    <text evidence="2">The sequence shown here is derived from an EMBL/GenBank/DDBJ whole genome shotgun (WGS) entry which is preliminary data.</text>
</comment>
<keyword evidence="1" id="KW-0812">Transmembrane</keyword>
<name>A0A5D4S1P0_9BACI</name>
<keyword evidence="1" id="KW-1133">Transmembrane helix</keyword>
<gene>
    <name evidence="2" type="ORF">FZD47_25295</name>
</gene>
<keyword evidence="1" id="KW-0472">Membrane</keyword>
<sequence>METILTFLKSPWFGVVALVLGLLATYITYRLSIKEAKFIVKSKTYTLIGDYDQEVPEEIEVYANGFAVKRLNKTVIAIWNYGNKTQEGEKNYDKDPLRLVLGDEGDLIAPPRIAVKLKKGDLKLNASPDFPRQILLDFDFIQPNDGMLIELLYSGKPREIKITGTIIDMKAEIVSGGELYKQNKVKYLPANRILRSSPFLILIAFLIFLGNNEIPLAALTGGILAGIIGNYGIDAYKARLLEKPVPEHINRHL</sequence>
<protein>
    <submittedName>
        <fullName evidence="2">Uncharacterized protein</fullName>
    </submittedName>
</protein>
<dbReference type="EMBL" id="VTES01000015">
    <property type="protein sequence ID" value="TYS55746.1"/>
    <property type="molecule type" value="Genomic_DNA"/>
</dbReference>